<keyword evidence="1" id="KW-1133">Transmembrane helix</keyword>
<comment type="caution">
    <text evidence="2">The sequence shown here is derived from an EMBL/GenBank/DDBJ whole genome shotgun (WGS) entry which is preliminary data.</text>
</comment>
<keyword evidence="3" id="KW-1185">Reference proteome</keyword>
<name>A0ABW4A5L1_9ACTN</name>
<keyword evidence="1" id="KW-0812">Transmembrane</keyword>
<reference evidence="3" key="1">
    <citation type="journal article" date="2019" name="Int. J. Syst. Evol. Microbiol.">
        <title>The Global Catalogue of Microorganisms (GCM) 10K type strain sequencing project: providing services to taxonomists for standard genome sequencing and annotation.</title>
        <authorList>
            <consortium name="The Broad Institute Genomics Platform"/>
            <consortium name="The Broad Institute Genome Sequencing Center for Infectious Disease"/>
            <person name="Wu L."/>
            <person name="Ma J."/>
        </authorList>
    </citation>
    <scope>NUCLEOTIDE SEQUENCE [LARGE SCALE GENOMIC DNA]</scope>
    <source>
        <strain evidence="3">CCM 7526</strain>
    </source>
</reference>
<accession>A0ABW4A5L1</accession>
<evidence type="ECO:0000313" key="3">
    <source>
        <dbReference type="Proteomes" id="UP001597183"/>
    </source>
</evidence>
<evidence type="ECO:0008006" key="4">
    <source>
        <dbReference type="Google" id="ProtNLM"/>
    </source>
</evidence>
<dbReference type="RefSeq" id="WP_317792897.1">
    <property type="nucleotide sequence ID" value="NZ_AP028461.1"/>
</dbReference>
<dbReference type="Proteomes" id="UP001597183">
    <property type="component" value="Unassembled WGS sequence"/>
</dbReference>
<proteinExistence type="predicted"/>
<evidence type="ECO:0000256" key="1">
    <source>
        <dbReference type="SAM" id="Phobius"/>
    </source>
</evidence>
<dbReference type="EMBL" id="JBHTMK010000012">
    <property type="protein sequence ID" value="MFD1365570.1"/>
    <property type="molecule type" value="Genomic_DNA"/>
</dbReference>
<sequence>MTVATVALCFGILLVAGAGIFVLIILGDLRALWILNRLRPSPVGTRGRVAMEGATEYGAVGRQTAPVTGEDCTWYRVSLLREPSRALATGDDPDHDVILEAESPSWPTITDHHHRVPVDPRLVSPKRALYDPIMTGTPAYTVTELVYTRAKPVPLPPIVPTDVIDGLRKSERLRLTEVRVPRGVPVFAMGRVTDEGLLPNRSGLTVFTTDSRTESIDSRRSDARTGLNGVLWLTATGLTLAVPSVLYLLTLA</sequence>
<feature type="transmembrane region" description="Helical" evidence="1">
    <location>
        <begin position="229"/>
        <end position="249"/>
    </location>
</feature>
<organism evidence="2 3">
    <name type="scientific">Actinoplanes sichuanensis</name>
    <dbReference type="NCBI Taxonomy" id="512349"/>
    <lineage>
        <taxon>Bacteria</taxon>
        <taxon>Bacillati</taxon>
        <taxon>Actinomycetota</taxon>
        <taxon>Actinomycetes</taxon>
        <taxon>Micromonosporales</taxon>
        <taxon>Micromonosporaceae</taxon>
        <taxon>Actinoplanes</taxon>
    </lineage>
</organism>
<evidence type="ECO:0000313" key="2">
    <source>
        <dbReference type="EMBL" id="MFD1365570.1"/>
    </source>
</evidence>
<keyword evidence="1" id="KW-0472">Membrane</keyword>
<gene>
    <name evidence="2" type="ORF">ACFQ5G_09480</name>
</gene>
<feature type="transmembrane region" description="Helical" evidence="1">
    <location>
        <begin position="6"/>
        <end position="29"/>
    </location>
</feature>
<protein>
    <recommendedName>
        <fullName evidence="4">RING-type E3 ubiquitin transferase</fullName>
    </recommendedName>
</protein>